<dbReference type="GO" id="GO:0071555">
    <property type="term" value="P:cell wall organization"/>
    <property type="evidence" value="ECO:0007669"/>
    <property type="project" value="UniProtKB-KW"/>
</dbReference>
<evidence type="ECO:0000256" key="1">
    <source>
        <dbReference type="ARBA" id="ARBA00004141"/>
    </source>
</evidence>
<feature type="compositionally biased region" description="Low complexity" evidence="10">
    <location>
        <begin position="91"/>
        <end position="102"/>
    </location>
</feature>
<dbReference type="PANTHER" id="PTHR22914:SF38">
    <property type="entry name" value="CHITIN SYNTHASE 2"/>
    <property type="match status" value="1"/>
</dbReference>
<dbReference type="GO" id="GO:0016020">
    <property type="term" value="C:membrane"/>
    <property type="evidence" value="ECO:0007669"/>
    <property type="project" value="UniProtKB-SubCell"/>
</dbReference>
<dbReference type="GO" id="GO:0071944">
    <property type="term" value="C:cell periphery"/>
    <property type="evidence" value="ECO:0007669"/>
    <property type="project" value="TreeGrafter"/>
</dbReference>
<evidence type="ECO:0000256" key="9">
    <source>
        <dbReference type="ARBA" id="ARBA00048014"/>
    </source>
</evidence>
<evidence type="ECO:0000256" key="11">
    <source>
        <dbReference type="SAM" id="Phobius"/>
    </source>
</evidence>
<comment type="catalytic activity">
    <reaction evidence="9">
        <text>[(1-&gt;4)-N-acetyl-beta-D-glucosaminyl](n) + UDP-N-acetyl-alpha-D-glucosamine = [(1-&gt;4)-N-acetyl-beta-D-glucosaminyl](n+1) + UDP + H(+)</text>
        <dbReference type="Rhea" id="RHEA:16637"/>
        <dbReference type="Rhea" id="RHEA-COMP:9593"/>
        <dbReference type="Rhea" id="RHEA-COMP:9595"/>
        <dbReference type="ChEBI" id="CHEBI:15378"/>
        <dbReference type="ChEBI" id="CHEBI:17029"/>
        <dbReference type="ChEBI" id="CHEBI:57705"/>
        <dbReference type="ChEBI" id="CHEBI:58223"/>
        <dbReference type="EC" id="2.4.1.16"/>
    </reaction>
</comment>
<organism evidence="13 14">
    <name type="scientific">Ceratobasidium theobromae</name>
    <dbReference type="NCBI Taxonomy" id="1582974"/>
    <lineage>
        <taxon>Eukaryota</taxon>
        <taxon>Fungi</taxon>
        <taxon>Dikarya</taxon>
        <taxon>Basidiomycota</taxon>
        <taxon>Agaricomycotina</taxon>
        <taxon>Agaricomycetes</taxon>
        <taxon>Cantharellales</taxon>
        <taxon>Ceratobasidiaceae</taxon>
        <taxon>Ceratobasidium</taxon>
    </lineage>
</organism>
<dbReference type="Proteomes" id="UP000383932">
    <property type="component" value="Unassembled WGS sequence"/>
</dbReference>
<gene>
    <name evidence="13" type="ORF">CTheo_1439</name>
</gene>
<evidence type="ECO:0000313" key="14">
    <source>
        <dbReference type="Proteomes" id="UP000383932"/>
    </source>
</evidence>
<accession>A0A5N5QUA0</accession>
<feature type="compositionally biased region" description="Low complexity" evidence="10">
    <location>
        <begin position="254"/>
        <end position="268"/>
    </location>
</feature>
<dbReference type="Pfam" id="PF08407">
    <property type="entry name" value="Chitin_synth_1N"/>
    <property type="match status" value="1"/>
</dbReference>
<evidence type="ECO:0000256" key="6">
    <source>
        <dbReference type="ARBA" id="ARBA00023136"/>
    </source>
</evidence>
<comment type="function">
    <text evidence="8">Polymerizes chitin, a structural polymer of the cell wall and septum, by transferring the sugar moiety of UDP-GlcNAc to the non-reducing end of the growing chitin polymer.</text>
</comment>
<evidence type="ECO:0000256" key="10">
    <source>
        <dbReference type="SAM" id="MobiDB-lite"/>
    </source>
</evidence>
<feature type="domain" description="Chitin synthase N-terminal" evidence="12">
    <location>
        <begin position="422"/>
        <end position="486"/>
    </location>
</feature>
<keyword evidence="4 11" id="KW-0812">Transmembrane</keyword>
<proteinExistence type="predicted"/>
<dbReference type="EC" id="2.4.1.16" evidence="2"/>
<keyword evidence="14" id="KW-1185">Reference proteome</keyword>
<feature type="transmembrane region" description="Helical" evidence="11">
    <location>
        <begin position="921"/>
        <end position="942"/>
    </location>
</feature>
<feature type="compositionally biased region" description="Polar residues" evidence="10">
    <location>
        <begin position="243"/>
        <end position="253"/>
    </location>
</feature>
<name>A0A5N5QUA0_9AGAM</name>
<evidence type="ECO:0000256" key="8">
    <source>
        <dbReference type="ARBA" id="ARBA00024009"/>
    </source>
</evidence>
<dbReference type="InterPro" id="IPR029044">
    <property type="entry name" value="Nucleotide-diphossugar_trans"/>
</dbReference>
<evidence type="ECO:0000256" key="4">
    <source>
        <dbReference type="ARBA" id="ARBA00022692"/>
    </source>
</evidence>
<comment type="subcellular location">
    <subcellularLocation>
        <location evidence="1">Membrane</location>
        <topology evidence="1">Multi-pass membrane protein</topology>
    </subcellularLocation>
</comment>
<evidence type="ECO:0000259" key="12">
    <source>
        <dbReference type="Pfam" id="PF08407"/>
    </source>
</evidence>
<feature type="region of interest" description="Disordered" evidence="10">
    <location>
        <begin position="223"/>
        <end position="312"/>
    </location>
</feature>
<keyword evidence="3" id="KW-0328">Glycosyltransferase</keyword>
<keyword evidence="7" id="KW-0961">Cell wall biogenesis/degradation</keyword>
<sequence>MEEHTTRRKPIPPLYPEDTVPLFASGDGEEVPRYSLEDSSPVTPEPRRFAPQDLSTSDELSELPSFPGMIRFSEEDRAVLSPISERPERQSSMASSSARSGSTVVGVPTQPVGLFGQVMQSIEPPYPDQPGWDQSAHLQQQPQLQQQYPAGYHVPLPTGHSFISQPTSLSQHTTGFGQPYPQSITPQPYQHTGTTGPTQFSQHTGFTQFHQHTGAAYAPQAQSTGFNYHQPTGGSLPVPHQPSGPSGYSTAVYSSPSTVRSRTTPERPNGGYSMYASPAHAEAYGRHSRASYRTPRSRSASPDSFKGNDSMEYDMVPDATVLKFDQEITQEQQKKGRAFAGYKEARGIRFNSKGGVEYIPEAEKDNPFDVSLGDIGRKYGDESGDEDGGEIESLKHYYNDANPPDTQHYGPAPEGRMLRRHKTKKRVHLTEGNWVVGLPIPDRLVLPKRGTEEMMKTRYTAVTCDPDEFEANHFSLRQNLYGRSTELFIAITMYNEDEILFCRTLYGVMKNISHLCSRRASMTWGTDSWKKVVVCIIADGRKHVHPRVLDCLAALGVYQGDGDHMKNVVMEKEVTAHVFEYTTSVALDPDLHFKYPDPAKKGGPGIVPTQILFCLKEKNQKKINSHRWFFNAFAPLLQPNVCMLIDVGTRPGPKSLYHLWKTFDVSSNVGGACGEIAAYKGKRWRALLNPLVAAQNFEYKVSNILDKPTESMFGYISVLPGAFSAYRYIALQNDKSGQGPLASYFKGEVLSGRQQDIFTSNMYLAEDRILCFELIAKKNSDWVLRYVKSAIGETDVPDALPEFISQRRRWLNGSFFAAVYSIAHVRQIMQSGHGTTRKIVLLAESFYNLIGLVISWFAVGNFYVFFVILTSSLEDPAFKIKGIKYLNLIMQYGYGAILVTTFLISMGNKPRATPWKYKVPAILYAIIAVYLIICGALCAYRASQNPHGLNGQMLLSLLVTYGVYFLSSLLAFDPWHLLTSAIPYFLLAPLYINMLNTFAFANLDDISWGTKESGAQQLDLGTVQATQDNKVVEVEVAEEPGDKNVAYMDALHRLKIRKPLPTRKGGSTEAEKEQAAKDYYASVRTNVLLAWVLSNCILVAGILSGGDPSSTFTQAMGDSGNLHKTRAYMVFILAFVAIMSIVVGVFELIWNAE</sequence>
<protein>
    <recommendedName>
        <fullName evidence="2">chitin synthase</fullName>
        <ecNumber evidence="2">2.4.1.16</ecNumber>
    </recommendedName>
</protein>
<evidence type="ECO:0000256" key="3">
    <source>
        <dbReference type="ARBA" id="ARBA00022676"/>
    </source>
</evidence>
<dbReference type="InterPro" id="IPR013616">
    <property type="entry name" value="Chitin_synth_N"/>
</dbReference>
<feature type="region of interest" description="Disordered" evidence="10">
    <location>
        <begin position="167"/>
        <end position="196"/>
    </location>
</feature>
<dbReference type="EMBL" id="SSOP01000012">
    <property type="protein sequence ID" value="KAB5595151.1"/>
    <property type="molecule type" value="Genomic_DNA"/>
</dbReference>
<feature type="compositionally biased region" description="Basic residues" evidence="10">
    <location>
        <begin position="1"/>
        <end position="10"/>
    </location>
</feature>
<dbReference type="AlphaFoldDB" id="A0A5N5QUA0"/>
<feature type="transmembrane region" description="Helical" evidence="11">
    <location>
        <begin position="1087"/>
        <end position="1106"/>
    </location>
</feature>
<dbReference type="GO" id="GO:0004100">
    <property type="term" value="F:chitin synthase activity"/>
    <property type="evidence" value="ECO:0007669"/>
    <property type="project" value="UniProtKB-EC"/>
</dbReference>
<feature type="compositionally biased region" description="Polar residues" evidence="10">
    <location>
        <begin position="223"/>
        <end position="233"/>
    </location>
</feature>
<keyword evidence="3" id="KW-0808">Transferase</keyword>
<evidence type="ECO:0000256" key="2">
    <source>
        <dbReference type="ARBA" id="ARBA00012543"/>
    </source>
</evidence>
<comment type="caution">
    <text evidence="13">The sequence shown here is derived from an EMBL/GenBank/DDBJ whole genome shotgun (WGS) entry which is preliminary data.</text>
</comment>
<dbReference type="CDD" id="cd04190">
    <property type="entry name" value="Chitin_synth_C"/>
    <property type="match status" value="1"/>
</dbReference>
<keyword evidence="5 11" id="KW-1133">Transmembrane helix</keyword>
<dbReference type="SUPFAM" id="SSF53448">
    <property type="entry name" value="Nucleotide-diphospho-sugar transferases"/>
    <property type="match status" value="1"/>
</dbReference>
<feature type="transmembrane region" description="Helical" evidence="11">
    <location>
        <begin position="849"/>
        <end position="873"/>
    </location>
</feature>
<dbReference type="GO" id="GO:0006031">
    <property type="term" value="P:chitin biosynthetic process"/>
    <property type="evidence" value="ECO:0007669"/>
    <property type="project" value="TreeGrafter"/>
</dbReference>
<feature type="region of interest" description="Disordered" evidence="10">
    <location>
        <begin position="1"/>
        <end position="105"/>
    </location>
</feature>
<feature type="transmembrane region" description="Helical" evidence="11">
    <location>
        <begin position="984"/>
        <end position="1003"/>
    </location>
</feature>
<dbReference type="OrthoDB" id="26569at2759"/>
<dbReference type="PANTHER" id="PTHR22914">
    <property type="entry name" value="CHITIN SYNTHASE"/>
    <property type="match status" value="1"/>
</dbReference>
<dbReference type="GO" id="GO:0030428">
    <property type="term" value="C:cell septum"/>
    <property type="evidence" value="ECO:0007669"/>
    <property type="project" value="TreeGrafter"/>
</dbReference>
<dbReference type="Pfam" id="PF01644">
    <property type="entry name" value="Chitin_synth_1"/>
    <property type="match status" value="1"/>
</dbReference>
<reference evidence="13 14" key="1">
    <citation type="journal article" date="2019" name="Fungal Biol. Biotechnol.">
        <title>Draft genome sequence of fastidious pathogen Ceratobasidium theobromae, which causes vascular-streak dieback in Theobroma cacao.</title>
        <authorList>
            <person name="Ali S.S."/>
            <person name="Asman A."/>
            <person name="Shao J."/>
            <person name="Firmansyah A.P."/>
            <person name="Susilo A.W."/>
            <person name="Rosmana A."/>
            <person name="McMahon P."/>
            <person name="Junaid M."/>
            <person name="Guest D."/>
            <person name="Kheng T.Y."/>
            <person name="Meinhardt L.W."/>
            <person name="Bailey B.A."/>
        </authorList>
    </citation>
    <scope>NUCLEOTIDE SEQUENCE [LARGE SCALE GENOMIC DNA]</scope>
    <source>
        <strain evidence="13 14">CT2</strain>
    </source>
</reference>
<feature type="transmembrane region" description="Helical" evidence="11">
    <location>
        <begin position="954"/>
        <end position="972"/>
    </location>
</feature>
<evidence type="ECO:0000256" key="7">
    <source>
        <dbReference type="ARBA" id="ARBA00023316"/>
    </source>
</evidence>
<feature type="transmembrane region" description="Helical" evidence="11">
    <location>
        <begin position="885"/>
        <end position="906"/>
    </location>
</feature>
<keyword evidence="6 11" id="KW-0472">Membrane</keyword>
<dbReference type="InterPro" id="IPR004835">
    <property type="entry name" value="Chitin_synth"/>
</dbReference>
<evidence type="ECO:0000256" key="5">
    <source>
        <dbReference type="ARBA" id="ARBA00022989"/>
    </source>
</evidence>
<feature type="transmembrane region" description="Helical" evidence="11">
    <location>
        <begin position="1126"/>
        <end position="1150"/>
    </location>
</feature>
<evidence type="ECO:0000313" key="13">
    <source>
        <dbReference type="EMBL" id="KAB5595151.1"/>
    </source>
</evidence>